<keyword evidence="3" id="KW-1003">Cell membrane</keyword>
<evidence type="ECO:0000256" key="4">
    <source>
        <dbReference type="ARBA" id="ARBA00022597"/>
    </source>
</evidence>
<evidence type="ECO:0000259" key="10">
    <source>
        <dbReference type="PROSITE" id="PS50893"/>
    </source>
</evidence>
<dbReference type="InterPro" id="IPR003593">
    <property type="entry name" value="AAA+_ATPase"/>
</dbReference>
<evidence type="ECO:0000256" key="5">
    <source>
        <dbReference type="ARBA" id="ARBA00022737"/>
    </source>
</evidence>
<feature type="non-terminal residue" evidence="11">
    <location>
        <position position="431"/>
    </location>
</feature>
<evidence type="ECO:0000256" key="6">
    <source>
        <dbReference type="ARBA" id="ARBA00022741"/>
    </source>
</evidence>
<dbReference type="PANTHER" id="PTHR43790:SF3">
    <property type="entry name" value="D-ALLOSE IMPORT ATP-BINDING PROTEIN ALSA-RELATED"/>
    <property type="match status" value="1"/>
</dbReference>
<sequence length="431" mass="47773">MSKEILRMEHISKAFGGSKALDDVSFDLRSGEVHALMGANGAGKSTLMKVLAGVYMPDQGSIIHNGNVTPIKASVADAQKDGVAMVFQELNILPHLSVLENIFIANEITKKSGYDWKTMRKRAKEVMAEVGIDLDLDERAGNLPVAMQQMIEITRALNLNSDIIIFDEPTSSLTMQETDSLFDLIRRLKKKGVGMVYITHRMSEVYQICDRITLLRDGRNVFTDDIKNVDNQRLLSGIVGSDDTNQFPEKVHHIGDVIFEAKDVTVKGLYENVSFQLRDGEILGFAGLAGAGRTEIAKTIFGCYKPDQGEFFYRGEKLHIKSPVDAVKKGIGYVSEDRKGEGILAVRSIKENMGIANMHRLGKNFHIRQGQEKEEVQAMIQQLKIKTTGMDQCITDLSGGNQQKVCLGKWIMSQPKLLLLDEPTRGVDVGA</sequence>
<keyword evidence="8" id="KW-1278">Translocase</keyword>
<keyword evidence="7 11" id="KW-0067">ATP-binding</keyword>
<dbReference type="Proteomes" id="UP000824024">
    <property type="component" value="Unassembled WGS sequence"/>
</dbReference>
<evidence type="ECO:0000256" key="3">
    <source>
        <dbReference type="ARBA" id="ARBA00022475"/>
    </source>
</evidence>
<dbReference type="Gene3D" id="3.40.50.300">
    <property type="entry name" value="P-loop containing nucleotide triphosphate hydrolases"/>
    <property type="match status" value="2"/>
</dbReference>
<keyword evidence="6" id="KW-0547">Nucleotide-binding</keyword>
<dbReference type="AlphaFoldDB" id="A0A9D2D3Q2"/>
<reference evidence="11" key="2">
    <citation type="submission" date="2021-04" db="EMBL/GenBank/DDBJ databases">
        <authorList>
            <person name="Gilroy R."/>
        </authorList>
    </citation>
    <scope>NUCLEOTIDE SEQUENCE</scope>
    <source>
        <strain evidence="11">CHK192-9172</strain>
    </source>
</reference>
<name>A0A9D2D3Q2_9FIRM</name>
<proteinExistence type="predicted"/>
<evidence type="ECO:0000313" key="11">
    <source>
        <dbReference type="EMBL" id="HIZ07881.1"/>
    </source>
</evidence>
<evidence type="ECO:0000313" key="12">
    <source>
        <dbReference type="Proteomes" id="UP000824024"/>
    </source>
</evidence>
<dbReference type="EMBL" id="DXCH01000221">
    <property type="protein sequence ID" value="HIZ07881.1"/>
    <property type="molecule type" value="Genomic_DNA"/>
</dbReference>
<dbReference type="GO" id="GO:0005886">
    <property type="term" value="C:plasma membrane"/>
    <property type="evidence" value="ECO:0007669"/>
    <property type="project" value="UniProtKB-SubCell"/>
</dbReference>
<dbReference type="InterPro" id="IPR027417">
    <property type="entry name" value="P-loop_NTPase"/>
</dbReference>
<keyword evidence="5" id="KW-0677">Repeat</keyword>
<organism evidence="11 12">
    <name type="scientific">Candidatus Eubacterium avistercoris</name>
    <dbReference type="NCBI Taxonomy" id="2838567"/>
    <lineage>
        <taxon>Bacteria</taxon>
        <taxon>Bacillati</taxon>
        <taxon>Bacillota</taxon>
        <taxon>Clostridia</taxon>
        <taxon>Eubacteriales</taxon>
        <taxon>Eubacteriaceae</taxon>
        <taxon>Eubacterium</taxon>
    </lineage>
</organism>
<evidence type="ECO:0000256" key="2">
    <source>
        <dbReference type="ARBA" id="ARBA00022448"/>
    </source>
</evidence>
<reference evidence="11" key="1">
    <citation type="journal article" date="2021" name="PeerJ">
        <title>Extensive microbial diversity within the chicken gut microbiome revealed by metagenomics and culture.</title>
        <authorList>
            <person name="Gilroy R."/>
            <person name="Ravi A."/>
            <person name="Getino M."/>
            <person name="Pursley I."/>
            <person name="Horton D.L."/>
            <person name="Alikhan N.F."/>
            <person name="Baker D."/>
            <person name="Gharbi K."/>
            <person name="Hall N."/>
            <person name="Watson M."/>
            <person name="Adriaenssens E.M."/>
            <person name="Foster-Nyarko E."/>
            <person name="Jarju S."/>
            <person name="Secka A."/>
            <person name="Antonio M."/>
            <person name="Oren A."/>
            <person name="Chaudhuri R.R."/>
            <person name="La Ragione R."/>
            <person name="Hildebrand F."/>
            <person name="Pallen M.J."/>
        </authorList>
    </citation>
    <scope>NUCLEOTIDE SEQUENCE</scope>
    <source>
        <strain evidence="11">CHK192-9172</strain>
    </source>
</reference>
<dbReference type="InterPro" id="IPR003439">
    <property type="entry name" value="ABC_transporter-like_ATP-bd"/>
</dbReference>
<dbReference type="Pfam" id="PF00005">
    <property type="entry name" value="ABC_tran"/>
    <property type="match status" value="2"/>
</dbReference>
<dbReference type="CDD" id="cd03215">
    <property type="entry name" value="ABC_Carb_Monos_II"/>
    <property type="match status" value="1"/>
</dbReference>
<feature type="domain" description="ABC transporter" evidence="10">
    <location>
        <begin position="6"/>
        <end position="242"/>
    </location>
</feature>
<dbReference type="CDD" id="cd03216">
    <property type="entry name" value="ABC_Carb_Monos_I"/>
    <property type="match status" value="1"/>
</dbReference>
<dbReference type="PROSITE" id="PS50893">
    <property type="entry name" value="ABC_TRANSPORTER_2"/>
    <property type="match status" value="1"/>
</dbReference>
<comment type="subcellular location">
    <subcellularLocation>
        <location evidence="1">Cell membrane</location>
        <topology evidence="1">Peripheral membrane protein</topology>
    </subcellularLocation>
</comment>
<keyword evidence="2" id="KW-0813">Transport</keyword>
<dbReference type="GO" id="GO:0005524">
    <property type="term" value="F:ATP binding"/>
    <property type="evidence" value="ECO:0007669"/>
    <property type="project" value="UniProtKB-KW"/>
</dbReference>
<dbReference type="SUPFAM" id="SSF52540">
    <property type="entry name" value="P-loop containing nucleoside triphosphate hydrolases"/>
    <property type="match status" value="2"/>
</dbReference>
<gene>
    <name evidence="11" type="ORF">IAA08_08100</name>
</gene>
<evidence type="ECO:0000256" key="1">
    <source>
        <dbReference type="ARBA" id="ARBA00004202"/>
    </source>
</evidence>
<dbReference type="SMART" id="SM00382">
    <property type="entry name" value="AAA"/>
    <property type="match status" value="1"/>
</dbReference>
<accession>A0A9D2D3Q2</accession>
<dbReference type="PANTHER" id="PTHR43790">
    <property type="entry name" value="CARBOHYDRATE TRANSPORT ATP-BINDING PROTEIN MG119-RELATED"/>
    <property type="match status" value="1"/>
</dbReference>
<evidence type="ECO:0000256" key="7">
    <source>
        <dbReference type="ARBA" id="ARBA00022840"/>
    </source>
</evidence>
<evidence type="ECO:0000256" key="9">
    <source>
        <dbReference type="ARBA" id="ARBA00023136"/>
    </source>
</evidence>
<dbReference type="InterPro" id="IPR050107">
    <property type="entry name" value="ABC_carbohydrate_import_ATPase"/>
</dbReference>
<keyword evidence="9" id="KW-0472">Membrane</keyword>
<comment type="caution">
    <text evidence="11">The sequence shown here is derived from an EMBL/GenBank/DDBJ whole genome shotgun (WGS) entry which is preliminary data.</text>
</comment>
<protein>
    <submittedName>
        <fullName evidence="11">Sugar ABC transporter ATP-binding protein</fullName>
    </submittedName>
</protein>
<dbReference type="FunFam" id="3.40.50.300:FF:000127">
    <property type="entry name" value="Ribose import ATP-binding protein RbsA"/>
    <property type="match status" value="1"/>
</dbReference>
<dbReference type="PROSITE" id="PS00211">
    <property type="entry name" value="ABC_TRANSPORTER_1"/>
    <property type="match status" value="1"/>
</dbReference>
<dbReference type="GO" id="GO:0016887">
    <property type="term" value="F:ATP hydrolysis activity"/>
    <property type="evidence" value="ECO:0007669"/>
    <property type="project" value="InterPro"/>
</dbReference>
<dbReference type="InterPro" id="IPR017871">
    <property type="entry name" value="ABC_transporter-like_CS"/>
</dbReference>
<keyword evidence="4" id="KW-0762">Sugar transport</keyword>
<evidence type="ECO:0000256" key="8">
    <source>
        <dbReference type="ARBA" id="ARBA00022967"/>
    </source>
</evidence>